<keyword evidence="1" id="KW-0472">Membrane</keyword>
<evidence type="ECO:0000313" key="3">
    <source>
        <dbReference type="Proteomes" id="UP001595530"/>
    </source>
</evidence>
<dbReference type="RefSeq" id="WP_390332469.1">
    <property type="nucleotide sequence ID" value="NZ_JBHRTP010000069.1"/>
</dbReference>
<dbReference type="EMBL" id="JBHRTP010000069">
    <property type="protein sequence ID" value="MFC3110108.1"/>
    <property type="molecule type" value="Genomic_DNA"/>
</dbReference>
<sequence length="195" mass="21119">MKPIRRAAPSVIGIDFAPASIRRSIARTGLWAWLIGTAGLLLCVGAAMIASELMQQRSALKSELRQTQTALAARALRQPAATQLATQLATSVAQALAVNGAIAQLNLPWRDVFESIESATPATIALLALEPDAKKQLVKGWAEAKTSDAMIAYIEQLKKQDFFAGVLLTKHEINEQDANKPLRFQFEAQWVGTTP</sequence>
<gene>
    <name evidence="2" type="ORF">ACFOFO_19440</name>
</gene>
<evidence type="ECO:0000256" key="1">
    <source>
        <dbReference type="SAM" id="Phobius"/>
    </source>
</evidence>
<protein>
    <recommendedName>
        <fullName evidence="4">Fimbrial assembly protein</fullName>
    </recommendedName>
</protein>
<keyword evidence="1" id="KW-0812">Transmembrane</keyword>
<dbReference type="Proteomes" id="UP001595530">
    <property type="component" value="Unassembled WGS sequence"/>
</dbReference>
<accession>A0ABV7F4S9</accession>
<proteinExistence type="predicted"/>
<feature type="transmembrane region" description="Helical" evidence="1">
    <location>
        <begin position="30"/>
        <end position="50"/>
    </location>
</feature>
<evidence type="ECO:0008006" key="4">
    <source>
        <dbReference type="Google" id="ProtNLM"/>
    </source>
</evidence>
<evidence type="ECO:0000313" key="2">
    <source>
        <dbReference type="EMBL" id="MFC3110108.1"/>
    </source>
</evidence>
<organism evidence="2 3">
    <name type="scientific">Undibacterium arcticum</name>
    <dbReference type="NCBI Taxonomy" id="1762892"/>
    <lineage>
        <taxon>Bacteria</taxon>
        <taxon>Pseudomonadati</taxon>
        <taxon>Pseudomonadota</taxon>
        <taxon>Betaproteobacteria</taxon>
        <taxon>Burkholderiales</taxon>
        <taxon>Oxalobacteraceae</taxon>
        <taxon>Undibacterium</taxon>
    </lineage>
</organism>
<name>A0ABV7F4S9_9BURK</name>
<comment type="caution">
    <text evidence="2">The sequence shown here is derived from an EMBL/GenBank/DDBJ whole genome shotgun (WGS) entry which is preliminary data.</text>
</comment>
<reference evidence="3" key="1">
    <citation type="journal article" date="2019" name="Int. J. Syst. Evol. Microbiol.">
        <title>The Global Catalogue of Microorganisms (GCM) 10K type strain sequencing project: providing services to taxonomists for standard genome sequencing and annotation.</title>
        <authorList>
            <consortium name="The Broad Institute Genomics Platform"/>
            <consortium name="The Broad Institute Genome Sequencing Center for Infectious Disease"/>
            <person name="Wu L."/>
            <person name="Ma J."/>
        </authorList>
    </citation>
    <scope>NUCLEOTIDE SEQUENCE [LARGE SCALE GENOMIC DNA]</scope>
    <source>
        <strain evidence="3">KCTC 42986</strain>
    </source>
</reference>
<keyword evidence="1" id="KW-1133">Transmembrane helix</keyword>
<keyword evidence="3" id="KW-1185">Reference proteome</keyword>